<dbReference type="AlphaFoldDB" id="A0A183GBX3"/>
<reference evidence="2" key="1">
    <citation type="submission" date="2019-09" db="UniProtKB">
        <authorList>
            <consortium name="WormBaseParasite"/>
        </authorList>
    </citation>
    <scope>IDENTIFICATION</scope>
</reference>
<evidence type="ECO:0000313" key="1">
    <source>
        <dbReference type="Proteomes" id="UP000050761"/>
    </source>
</evidence>
<accession>A0A183GBX3</accession>
<dbReference type="Proteomes" id="UP000050761">
    <property type="component" value="Unassembled WGS sequence"/>
</dbReference>
<proteinExistence type="predicted"/>
<sequence>LYAQPQYCQFWEFDGFAPFAPVVLCASRRITMQSLMTTLLMVSALILTAFAYTDLQPEEVSQLGKRYVNFNLMRPYVSTLKDPSERGISGSMSKATWRPLVVDTGTRTNCDRVLPKDADGMQGMPALSLAPSLRAVRLAARSSSPARHSLTSYPSVSPRLYHLSSR</sequence>
<protein>
    <submittedName>
        <fullName evidence="2">Neur_chan_memb domain-containing protein</fullName>
    </submittedName>
</protein>
<evidence type="ECO:0000313" key="2">
    <source>
        <dbReference type="WBParaSite" id="HPBE_0001962801-mRNA-1"/>
    </source>
</evidence>
<organism evidence="1 2">
    <name type="scientific">Heligmosomoides polygyrus</name>
    <name type="common">Parasitic roundworm</name>
    <dbReference type="NCBI Taxonomy" id="6339"/>
    <lineage>
        <taxon>Eukaryota</taxon>
        <taxon>Metazoa</taxon>
        <taxon>Ecdysozoa</taxon>
        <taxon>Nematoda</taxon>
        <taxon>Chromadorea</taxon>
        <taxon>Rhabditida</taxon>
        <taxon>Rhabditina</taxon>
        <taxon>Rhabditomorpha</taxon>
        <taxon>Strongyloidea</taxon>
        <taxon>Heligmosomidae</taxon>
        <taxon>Heligmosomoides</taxon>
    </lineage>
</organism>
<dbReference type="WBParaSite" id="HPBE_0001962801-mRNA-1">
    <property type="protein sequence ID" value="HPBE_0001962801-mRNA-1"/>
    <property type="gene ID" value="HPBE_0001962801"/>
</dbReference>
<keyword evidence="1" id="KW-1185">Reference proteome</keyword>
<name>A0A183GBX3_HELPZ</name>